<name>A0A401VX20_STREY</name>
<dbReference type="Pfam" id="PF13649">
    <property type="entry name" value="Methyltransf_25"/>
    <property type="match status" value="1"/>
</dbReference>
<organism evidence="6 7">
    <name type="scientific">Streptomyces paromomycinus</name>
    <name type="common">Streptomyces rimosus subsp. paromomycinus</name>
    <dbReference type="NCBI Taxonomy" id="92743"/>
    <lineage>
        <taxon>Bacteria</taxon>
        <taxon>Bacillati</taxon>
        <taxon>Actinomycetota</taxon>
        <taxon>Actinomycetes</taxon>
        <taxon>Kitasatosporales</taxon>
        <taxon>Streptomycetaceae</taxon>
        <taxon>Streptomyces</taxon>
    </lineage>
</organism>
<keyword evidence="3" id="KW-0949">S-adenosyl-L-methionine</keyword>
<evidence type="ECO:0000313" key="6">
    <source>
        <dbReference type="EMBL" id="GCD41605.1"/>
    </source>
</evidence>
<evidence type="ECO:0000256" key="4">
    <source>
        <dbReference type="SAM" id="MobiDB-lite"/>
    </source>
</evidence>
<dbReference type="AlphaFoldDB" id="A0A401VX20"/>
<dbReference type="SUPFAM" id="SSF53335">
    <property type="entry name" value="S-adenosyl-L-methionine-dependent methyltransferases"/>
    <property type="match status" value="1"/>
</dbReference>
<evidence type="ECO:0000256" key="1">
    <source>
        <dbReference type="ARBA" id="ARBA00022603"/>
    </source>
</evidence>
<comment type="caution">
    <text evidence="6">The sequence shown here is derived from an EMBL/GenBank/DDBJ whole genome shotgun (WGS) entry which is preliminary data.</text>
</comment>
<dbReference type="InterPro" id="IPR041698">
    <property type="entry name" value="Methyltransf_25"/>
</dbReference>
<dbReference type="Proteomes" id="UP000286746">
    <property type="component" value="Unassembled WGS sequence"/>
</dbReference>
<dbReference type="CDD" id="cd02440">
    <property type="entry name" value="AdoMet_MTases"/>
    <property type="match status" value="1"/>
</dbReference>
<feature type="region of interest" description="Disordered" evidence="4">
    <location>
        <begin position="12"/>
        <end position="43"/>
    </location>
</feature>
<feature type="domain" description="Methyltransferase" evidence="5">
    <location>
        <begin position="90"/>
        <end position="186"/>
    </location>
</feature>
<dbReference type="EMBL" id="BHZD01000001">
    <property type="protein sequence ID" value="GCD41605.1"/>
    <property type="molecule type" value="Genomic_DNA"/>
</dbReference>
<dbReference type="GO" id="GO:0032259">
    <property type="term" value="P:methylation"/>
    <property type="evidence" value="ECO:0007669"/>
    <property type="project" value="UniProtKB-KW"/>
</dbReference>
<dbReference type="PANTHER" id="PTHR43464">
    <property type="entry name" value="METHYLTRANSFERASE"/>
    <property type="match status" value="1"/>
</dbReference>
<dbReference type="Gene3D" id="3.40.50.150">
    <property type="entry name" value="Vaccinia Virus protein VP39"/>
    <property type="match status" value="1"/>
</dbReference>
<dbReference type="PANTHER" id="PTHR43464:SF19">
    <property type="entry name" value="UBIQUINONE BIOSYNTHESIS O-METHYLTRANSFERASE, MITOCHONDRIAL"/>
    <property type="match status" value="1"/>
</dbReference>
<gene>
    <name evidence="6" type="ORF">GKJPGBOP_01261</name>
</gene>
<keyword evidence="2 6" id="KW-0808">Transferase</keyword>
<accession>A0A401VX20</accession>
<evidence type="ECO:0000256" key="2">
    <source>
        <dbReference type="ARBA" id="ARBA00022679"/>
    </source>
</evidence>
<keyword evidence="7" id="KW-1185">Reference proteome</keyword>
<sequence>MFALWPALPDARTMTDHHHGTTTPAPEHGHDHGQGNGHHHDHTHMDWDALAAYLEGEAEFLTPLLEQATAWLRDLLTQSSGPGPDEVRRVLDVGSGPGVTSCLLAQAFPQAEIVAVDPTEALLGRARERAARLGLGDRFRTQVAELPDHIDAVGDADLIWSSKALHHVGDQAAAVAALARRLRPGGLLVASEGGLAPRFLPRDFGIGRPGFQARLDAVQEDWFAQMRAALPGSRAVVEDWPALLTAAGLRSPHSRSFLLDLPAPLAPAGRAQLTLLLSRFAEKAGDDLDEEDRATLARLLDPDDPAGIARRPDLFWLSAQTFHTARAA</sequence>
<reference evidence="6 7" key="1">
    <citation type="submission" date="2018-11" db="EMBL/GenBank/DDBJ databases">
        <title>Whole genome sequence of Streptomyces paromomycinus NBRC 15454(T).</title>
        <authorList>
            <person name="Komaki H."/>
            <person name="Tamura T."/>
        </authorList>
    </citation>
    <scope>NUCLEOTIDE SEQUENCE [LARGE SCALE GENOMIC DNA]</scope>
    <source>
        <strain evidence="6 7">NBRC 15454</strain>
    </source>
</reference>
<evidence type="ECO:0000313" key="7">
    <source>
        <dbReference type="Proteomes" id="UP000286746"/>
    </source>
</evidence>
<keyword evidence="1 6" id="KW-0489">Methyltransferase</keyword>
<dbReference type="GO" id="GO:0008168">
    <property type="term" value="F:methyltransferase activity"/>
    <property type="evidence" value="ECO:0007669"/>
    <property type="project" value="UniProtKB-KW"/>
</dbReference>
<evidence type="ECO:0000256" key="3">
    <source>
        <dbReference type="ARBA" id="ARBA00022691"/>
    </source>
</evidence>
<dbReference type="InterPro" id="IPR029063">
    <property type="entry name" value="SAM-dependent_MTases_sf"/>
</dbReference>
<evidence type="ECO:0000259" key="5">
    <source>
        <dbReference type="Pfam" id="PF13649"/>
    </source>
</evidence>
<protein>
    <submittedName>
        <fullName evidence="6">SAM-dependent methyltransferase</fullName>
    </submittedName>
</protein>
<proteinExistence type="predicted"/>